<evidence type="ECO:0000256" key="10">
    <source>
        <dbReference type="ARBA" id="ARBA00023204"/>
    </source>
</evidence>
<dbReference type="InterPro" id="IPR016059">
    <property type="entry name" value="DNA_ligase_ATP-dep_CS"/>
</dbReference>
<keyword evidence="4" id="KW-0132">Cell division</keyword>
<dbReference type="STRING" id="1306947.J120_03475"/>
<dbReference type="InterPro" id="IPR012310">
    <property type="entry name" value="DNA_ligase_ATP-dep_cent"/>
</dbReference>
<comment type="caution">
    <text evidence="15">The sequence shown here is derived from an EMBL/GenBank/DDBJ whole genome shotgun (WGS) entry which is preliminary data.</text>
</comment>
<dbReference type="InterPro" id="IPR012308">
    <property type="entry name" value="DNA_ligase_ATP-dep_N"/>
</dbReference>
<evidence type="ECO:0000256" key="7">
    <source>
        <dbReference type="ARBA" id="ARBA00022763"/>
    </source>
</evidence>
<dbReference type="Proteomes" id="UP000032214">
    <property type="component" value="Unassembled WGS sequence"/>
</dbReference>
<dbReference type="GO" id="GO:0006273">
    <property type="term" value="P:lagging strand elongation"/>
    <property type="evidence" value="ECO:0007669"/>
    <property type="project" value="TreeGrafter"/>
</dbReference>
<dbReference type="GO" id="GO:0006281">
    <property type="term" value="P:DNA repair"/>
    <property type="evidence" value="ECO:0007669"/>
    <property type="project" value="UniProtKB-KW"/>
</dbReference>
<keyword evidence="11" id="KW-0131">Cell cycle</keyword>
<dbReference type="InterPro" id="IPR012309">
    <property type="entry name" value="DNA_ligase_ATP-dep_C"/>
</dbReference>
<dbReference type="PANTHER" id="PTHR45674">
    <property type="entry name" value="DNA LIGASE 1/3 FAMILY MEMBER"/>
    <property type="match status" value="1"/>
</dbReference>
<sequence>MKFKALADAFAQIEQESGRIKITHILAQTLSNANGHEAQIICNLSLGQLHPPYIGTQFALAEKSIIKVLAVILSLSAENVLKERARLGDLGLVFKEYASIEHMKHDLDVVAVYEFLVRIENLGGAGSQEAKQHALLELLRQVDGLSGCYIIRIILAKLRLGFSDMTLIDALSFMVTGDKSLRSALEHAYNICVDLGLIAQTLKDHGIDAIKHMEIQLGIPIRPAAAERLPNAKQIIEKIGPCIVEPKIDGFRLQIHIEQQGSNKKIHFFSRNLTDMSDSFPDLYKACEQWPIHSLIAEGEAIVFDPANGRFVPFQETVKRKRKHDIVSVMQQLPLQLFLFDALYINGTSMLDKPYTVRRAELEKISQLNQSSSIQLIQDRTCTTAQEMQGYFDQALAHGLEGLMAKRPDSLYQPGKRNFNWIKLKKHQESSVEDTIDCVILGYYLGSGKRTSFGIGAFLVGVYDKPNDRFETIAKVGTGLSDQDWKILKTECDKYKASEKPMNVVCVPELYPSVWVDPVIVCEIFADEITLSPLHTAGKGTGAGQGFALRFPRFLGYRPDKTATESTQVTEIKRMYHDQKKQELPENDNKDS</sequence>
<evidence type="ECO:0000256" key="11">
    <source>
        <dbReference type="ARBA" id="ARBA00023306"/>
    </source>
</evidence>
<evidence type="ECO:0000256" key="1">
    <source>
        <dbReference type="ARBA" id="ARBA00007572"/>
    </source>
</evidence>
<dbReference type="SUPFAM" id="SSF50249">
    <property type="entry name" value="Nucleic acid-binding proteins"/>
    <property type="match status" value="1"/>
</dbReference>
<dbReference type="Pfam" id="PF04675">
    <property type="entry name" value="DNA_ligase_A_N"/>
    <property type="match status" value="1"/>
</dbReference>
<reference evidence="15 16" key="1">
    <citation type="journal article" date="2013" name="Proc. Natl. Acad. Sci. U.S.A.">
        <title>Candidate phylum TM6 genome recovered from a hospital sink biofilm provides genomic insights into this uncultivated phylum.</title>
        <authorList>
            <person name="McLean J.S."/>
            <person name="Lombardo M.J."/>
            <person name="Badger J.H."/>
            <person name="Edlund A."/>
            <person name="Novotny M."/>
            <person name="Yee-Greenbaum J."/>
            <person name="Vyahhi N."/>
            <person name="Hall A.P."/>
            <person name="Yang Y."/>
            <person name="Dupont C.L."/>
            <person name="Ziegler M.G."/>
            <person name="Chitsaz H."/>
            <person name="Allen A.E."/>
            <person name="Yooseph S."/>
            <person name="Tesler G."/>
            <person name="Pevzner P.A."/>
            <person name="Friedman R.M."/>
            <person name="Nealson K.H."/>
            <person name="Venter J.C."/>
            <person name="Lasken R.S."/>
        </authorList>
    </citation>
    <scope>NUCLEOTIDE SEQUENCE [LARGE SCALE GENOMIC DNA]</scope>
    <source>
        <strain evidence="15 16">TM6SC1</strain>
    </source>
</reference>
<accession>A0A0D2GPN4</accession>
<keyword evidence="16" id="KW-1185">Reference proteome</keyword>
<evidence type="ECO:0000256" key="4">
    <source>
        <dbReference type="ARBA" id="ARBA00022618"/>
    </source>
</evidence>
<dbReference type="EMBL" id="ARQD01000002">
    <property type="protein sequence ID" value="KIX85334.1"/>
    <property type="molecule type" value="Genomic_DNA"/>
</dbReference>
<dbReference type="Pfam" id="PF04679">
    <property type="entry name" value="DNA_ligase_A_C"/>
    <property type="match status" value="1"/>
</dbReference>
<dbReference type="AlphaFoldDB" id="A0A0D2GPN4"/>
<dbReference type="EC" id="6.5.1.1" evidence="2"/>
<dbReference type="Gene3D" id="2.40.50.140">
    <property type="entry name" value="Nucleic acid-binding proteins"/>
    <property type="match status" value="1"/>
</dbReference>
<comment type="catalytic activity">
    <reaction evidence="12">
        <text>ATP + (deoxyribonucleotide)n-3'-hydroxyl + 5'-phospho-(deoxyribonucleotide)m = (deoxyribonucleotide)n+m + AMP + diphosphate.</text>
        <dbReference type="EC" id="6.5.1.1"/>
    </reaction>
</comment>
<dbReference type="GO" id="GO:0071897">
    <property type="term" value="P:DNA biosynthetic process"/>
    <property type="evidence" value="ECO:0007669"/>
    <property type="project" value="InterPro"/>
</dbReference>
<keyword evidence="6" id="KW-0547">Nucleotide-binding</keyword>
<gene>
    <name evidence="15" type="ORF">J120_03475</name>
</gene>
<dbReference type="GO" id="GO:0005524">
    <property type="term" value="F:ATP binding"/>
    <property type="evidence" value="ECO:0007669"/>
    <property type="project" value="UniProtKB-KW"/>
</dbReference>
<keyword evidence="8" id="KW-0067">ATP-binding</keyword>
<dbReference type="PROSITE" id="PS50160">
    <property type="entry name" value="DNA_LIGASE_A3"/>
    <property type="match status" value="1"/>
</dbReference>
<evidence type="ECO:0000256" key="5">
    <source>
        <dbReference type="ARBA" id="ARBA00022705"/>
    </source>
</evidence>
<evidence type="ECO:0000256" key="8">
    <source>
        <dbReference type="ARBA" id="ARBA00022840"/>
    </source>
</evidence>
<dbReference type="Gene3D" id="1.10.3260.10">
    <property type="entry name" value="DNA ligase, ATP-dependent, N-terminal domain"/>
    <property type="match status" value="1"/>
</dbReference>
<protein>
    <recommendedName>
        <fullName evidence="2">DNA ligase (ATP)</fullName>
        <ecNumber evidence="2">6.5.1.1</ecNumber>
    </recommendedName>
</protein>
<dbReference type="PROSITE" id="PS00333">
    <property type="entry name" value="DNA_LIGASE_A2"/>
    <property type="match status" value="1"/>
</dbReference>
<comment type="similarity">
    <text evidence="1 13">Belongs to the ATP-dependent DNA ligase family.</text>
</comment>
<evidence type="ECO:0000313" key="15">
    <source>
        <dbReference type="EMBL" id="KIX85334.1"/>
    </source>
</evidence>
<dbReference type="eggNOG" id="COG1793">
    <property type="taxonomic scope" value="Bacteria"/>
</dbReference>
<dbReference type="GO" id="GO:0003677">
    <property type="term" value="F:DNA binding"/>
    <property type="evidence" value="ECO:0007669"/>
    <property type="project" value="InterPro"/>
</dbReference>
<keyword evidence="5" id="KW-0235">DNA replication</keyword>
<dbReference type="SUPFAM" id="SSF56091">
    <property type="entry name" value="DNA ligase/mRNA capping enzyme, catalytic domain"/>
    <property type="match status" value="1"/>
</dbReference>
<evidence type="ECO:0000313" key="16">
    <source>
        <dbReference type="Proteomes" id="UP000032214"/>
    </source>
</evidence>
<dbReference type="PANTHER" id="PTHR45674:SF4">
    <property type="entry name" value="DNA LIGASE 1"/>
    <property type="match status" value="1"/>
</dbReference>
<organism evidence="15 16">
    <name type="scientific">candidate division TM6 bacterium JCVI TM6SC1</name>
    <dbReference type="NCBI Taxonomy" id="1306947"/>
    <lineage>
        <taxon>Bacteria</taxon>
        <taxon>Candidatus Babelota</taxon>
        <taxon>Vermiphilus</taxon>
    </lineage>
</organism>
<keyword evidence="7" id="KW-0227">DNA damage</keyword>
<evidence type="ECO:0000256" key="2">
    <source>
        <dbReference type="ARBA" id="ARBA00012727"/>
    </source>
</evidence>
<dbReference type="Gene3D" id="3.30.470.30">
    <property type="entry name" value="DNA ligase/mRNA capping enzyme"/>
    <property type="match status" value="1"/>
</dbReference>
<dbReference type="InterPro" id="IPR036599">
    <property type="entry name" value="DNA_ligase_N_sf"/>
</dbReference>
<dbReference type="CDD" id="cd07901">
    <property type="entry name" value="Adenylation_DNA_ligase_Arch_LigB"/>
    <property type="match status" value="1"/>
</dbReference>
<evidence type="ECO:0000256" key="13">
    <source>
        <dbReference type="RuleBase" id="RU004196"/>
    </source>
</evidence>
<keyword evidence="9" id="KW-0233">DNA recombination</keyword>
<name>A0A0D2GPN4_9BACT</name>
<evidence type="ECO:0000259" key="14">
    <source>
        <dbReference type="PROSITE" id="PS50160"/>
    </source>
</evidence>
<evidence type="ECO:0000256" key="9">
    <source>
        <dbReference type="ARBA" id="ARBA00023172"/>
    </source>
</evidence>
<feature type="domain" description="ATP-dependent DNA ligase family profile" evidence="14">
    <location>
        <begin position="328"/>
        <end position="464"/>
    </location>
</feature>
<evidence type="ECO:0000256" key="3">
    <source>
        <dbReference type="ARBA" id="ARBA00022598"/>
    </source>
</evidence>
<evidence type="ECO:0000256" key="6">
    <source>
        <dbReference type="ARBA" id="ARBA00022741"/>
    </source>
</evidence>
<dbReference type="Pfam" id="PF01068">
    <property type="entry name" value="DNA_ligase_A_M"/>
    <property type="match status" value="1"/>
</dbReference>
<dbReference type="InterPro" id="IPR050191">
    <property type="entry name" value="ATP-dep_DNA_ligase"/>
</dbReference>
<dbReference type="GO" id="GO:0051301">
    <property type="term" value="P:cell division"/>
    <property type="evidence" value="ECO:0007669"/>
    <property type="project" value="UniProtKB-KW"/>
</dbReference>
<dbReference type="GO" id="GO:0003910">
    <property type="term" value="F:DNA ligase (ATP) activity"/>
    <property type="evidence" value="ECO:0007669"/>
    <property type="project" value="UniProtKB-EC"/>
</dbReference>
<dbReference type="GO" id="GO:0006310">
    <property type="term" value="P:DNA recombination"/>
    <property type="evidence" value="ECO:0007669"/>
    <property type="project" value="UniProtKB-KW"/>
</dbReference>
<dbReference type="InterPro" id="IPR000977">
    <property type="entry name" value="DNA_ligase_ATP-dep"/>
</dbReference>
<keyword evidence="3" id="KW-0436">Ligase</keyword>
<keyword evidence="10" id="KW-0234">DNA repair</keyword>
<dbReference type="SUPFAM" id="SSF117018">
    <property type="entry name" value="ATP-dependent DNA ligase DNA-binding domain"/>
    <property type="match status" value="1"/>
</dbReference>
<dbReference type="InterPro" id="IPR012340">
    <property type="entry name" value="NA-bd_OB-fold"/>
</dbReference>
<dbReference type="NCBIfam" id="TIGR00574">
    <property type="entry name" value="dnl1"/>
    <property type="match status" value="1"/>
</dbReference>
<proteinExistence type="inferred from homology"/>
<evidence type="ECO:0000256" key="12">
    <source>
        <dbReference type="ARBA" id="ARBA00034003"/>
    </source>
</evidence>